<dbReference type="GO" id="GO:0005829">
    <property type="term" value="C:cytosol"/>
    <property type="evidence" value="ECO:0007669"/>
    <property type="project" value="TreeGrafter"/>
</dbReference>
<dbReference type="GO" id="GO:0005739">
    <property type="term" value="C:mitochondrion"/>
    <property type="evidence" value="ECO:0007669"/>
    <property type="project" value="TreeGrafter"/>
</dbReference>
<comment type="caution">
    <text evidence="3">The sequence shown here is derived from an EMBL/GenBank/DDBJ whole genome shotgun (WGS) entry which is preliminary data.</text>
</comment>
<feature type="domain" description="Peptidase M16 middle/third" evidence="2">
    <location>
        <begin position="16"/>
        <end position="67"/>
    </location>
</feature>
<dbReference type="SUPFAM" id="SSF63411">
    <property type="entry name" value="LuxS/MPP-like metallohydrolase"/>
    <property type="match status" value="1"/>
</dbReference>
<reference evidence="3" key="1">
    <citation type="journal article" date="2023" name="Nat. Commun.">
        <title>Diploid and tetraploid genomes of Acorus and the evolution of monocots.</title>
        <authorList>
            <person name="Ma L."/>
            <person name="Liu K.W."/>
            <person name="Li Z."/>
            <person name="Hsiao Y.Y."/>
            <person name="Qi Y."/>
            <person name="Fu T."/>
            <person name="Tang G.D."/>
            <person name="Zhang D."/>
            <person name="Sun W.H."/>
            <person name="Liu D.K."/>
            <person name="Li Y."/>
            <person name="Chen G.Z."/>
            <person name="Liu X.D."/>
            <person name="Liao X.Y."/>
            <person name="Jiang Y.T."/>
            <person name="Yu X."/>
            <person name="Hao Y."/>
            <person name="Huang J."/>
            <person name="Zhao X.W."/>
            <person name="Ke S."/>
            <person name="Chen Y.Y."/>
            <person name="Wu W.L."/>
            <person name="Hsu J.L."/>
            <person name="Lin Y.F."/>
            <person name="Huang M.D."/>
            <person name="Li C.Y."/>
            <person name="Huang L."/>
            <person name="Wang Z.W."/>
            <person name="Zhao X."/>
            <person name="Zhong W.Y."/>
            <person name="Peng D.H."/>
            <person name="Ahmad S."/>
            <person name="Lan S."/>
            <person name="Zhang J.S."/>
            <person name="Tsai W.C."/>
            <person name="Van de Peer Y."/>
            <person name="Liu Z.J."/>
        </authorList>
    </citation>
    <scope>NUCLEOTIDE SEQUENCE</scope>
    <source>
        <strain evidence="3">CP</strain>
    </source>
</reference>
<keyword evidence="1" id="KW-0479">Metal-binding</keyword>
<name>A0AAV9F7G6_ACOCL</name>
<evidence type="ECO:0000259" key="2">
    <source>
        <dbReference type="Pfam" id="PF16187"/>
    </source>
</evidence>
<evidence type="ECO:0000313" key="3">
    <source>
        <dbReference type="EMBL" id="KAK1321672.1"/>
    </source>
</evidence>
<evidence type="ECO:0000256" key="1">
    <source>
        <dbReference type="ARBA" id="ARBA00022723"/>
    </source>
</evidence>
<dbReference type="PANTHER" id="PTHR43690:SF18">
    <property type="entry name" value="INSULIN-DEGRADING ENZYME-RELATED"/>
    <property type="match status" value="1"/>
</dbReference>
<keyword evidence="4" id="KW-1185">Reference proteome</keyword>
<protein>
    <submittedName>
        <fullName evidence="3">Zinc-metallopeptidase, peroxisomal</fullName>
    </submittedName>
</protein>
<dbReference type="Pfam" id="PF16187">
    <property type="entry name" value="Peptidase_M16_M"/>
    <property type="match status" value="1"/>
</dbReference>
<dbReference type="EMBL" id="JAUJYO010000003">
    <property type="protein sequence ID" value="KAK1321672.1"/>
    <property type="molecule type" value="Genomic_DNA"/>
</dbReference>
<dbReference type="InterPro" id="IPR032632">
    <property type="entry name" value="Peptidase_M16_M"/>
</dbReference>
<evidence type="ECO:0000313" key="4">
    <source>
        <dbReference type="Proteomes" id="UP001180020"/>
    </source>
</evidence>
<dbReference type="Gene3D" id="3.30.830.10">
    <property type="entry name" value="Metalloenzyme, LuxS/M16 peptidase-like"/>
    <property type="match status" value="1"/>
</dbReference>
<dbReference type="PANTHER" id="PTHR43690">
    <property type="entry name" value="NARDILYSIN"/>
    <property type="match status" value="1"/>
</dbReference>
<dbReference type="InterPro" id="IPR011249">
    <property type="entry name" value="Metalloenz_LuxS/M16"/>
</dbReference>
<dbReference type="GO" id="GO:0043171">
    <property type="term" value="P:peptide catabolic process"/>
    <property type="evidence" value="ECO:0007669"/>
    <property type="project" value="TreeGrafter"/>
</dbReference>
<dbReference type="GO" id="GO:0004222">
    <property type="term" value="F:metalloendopeptidase activity"/>
    <property type="evidence" value="ECO:0007669"/>
    <property type="project" value="TreeGrafter"/>
</dbReference>
<organism evidence="3 4">
    <name type="scientific">Acorus calamus</name>
    <name type="common">Sweet flag</name>
    <dbReference type="NCBI Taxonomy" id="4465"/>
    <lineage>
        <taxon>Eukaryota</taxon>
        <taxon>Viridiplantae</taxon>
        <taxon>Streptophyta</taxon>
        <taxon>Embryophyta</taxon>
        <taxon>Tracheophyta</taxon>
        <taxon>Spermatophyta</taxon>
        <taxon>Magnoliopsida</taxon>
        <taxon>Liliopsida</taxon>
        <taxon>Acoraceae</taxon>
        <taxon>Acorus</taxon>
    </lineage>
</organism>
<dbReference type="InterPro" id="IPR050626">
    <property type="entry name" value="Peptidase_M16"/>
</dbReference>
<accession>A0AAV9F7G6</accession>
<dbReference type="AlphaFoldDB" id="A0AAV9F7G6"/>
<proteinExistence type="predicted"/>
<sequence>MDMVIYWDGPTILDNGRVQVIVVGYNHKMRLLLDTIIGKIMHFEVKADRFDVIKSKEAESIVNHIEDVLFHGLQPMCKPLFPSQHLTNRIVKLERGMGYFYPVACLNVSDENSSLVHYIQLTFCKVQYSGSLTYMADSEVALVCP</sequence>
<dbReference type="GO" id="GO:0051603">
    <property type="term" value="P:proteolysis involved in protein catabolic process"/>
    <property type="evidence" value="ECO:0007669"/>
    <property type="project" value="TreeGrafter"/>
</dbReference>
<reference evidence="3" key="2">
    <citation type="submission" date="2023-06" db="EMBL/GenBank/DDBJ databases">
        <authorList>
            <person name="Ma L."/>
            <person name="Liu K.-W."/>
            <person name="Li Z."/>
            <person name="Hsiao Y.-Y."/>
            <person name="Qi Y."/>
            <person name="Fu T."/>
            <person name="Tang G."/>
            <person name="Zhang D."/>
            <person name="Sun W.-H."/>
            <person name="Liu D.-K."/>
            <person name="Li Y."/>
            <person name="Chen G.-Z."/>
            <person name="Liu X.-D."/>
            <person name="Liao X.-Y."/>
            <person name="Jiang Y.-T."/>
            <person name="Yu X."/>
            <person name="Hao Y."/>
            <person name="Huang J."/>
            <person name="Zhao X.-W."/>
            <person name="Ke S."/>
            <person name="Chen Y.-Y."/>
            <person name="Wu W.-L."/>
            <person name="Hsu J.-L."/>
            <person name="Lin Y.-F."/>
            <person name="Huang M.-D."/>
            <person name="Li C.-Y."/>
            <person name="Huang L."/>
            <person name="Wang Z.-W."/>
            <person name="Zhao X."/>
            <person name="Zhong W.-Y."/>
            <person name="Peng D.-H."/>
            <person name="Ahmad S."/>
            <person name="Lan S."/>
            <person name="Zhang J.-S."/>
            <person name="Tsai W.-C."/>
            <person name="Van De Peer Y."/>
            <person name="Liu Z.-J."/>
        </authorList>
    </citation>
    <scope>NUCLEOTIDE SEQUENCE</scope>
    <source>
        <strain evidence="3">CP</strain>
        <tissue evidence="3">Leaves</tissue>
    </source>
</reference>
<gene>
    <name evidence="3" type="primary">PXM16</name>
    <name evidence="3" type="ORF">QJS10_CPA03g01899</name>
</gene>
<dbReference type="Proteomes" id="UP001180020">
    <property type="component" value="Unassembled WGS sequence"/>
</dbReference>
<dbReference type="GO" id="GO:0046872">
    <property type="term" value="F:metal ion binding"/>
    <property type="evidence" value="ECO:0007669"/>
    <property type="project" value="UniProtKB-KW"/>
</dbReference>